<evidence type="ECO:0000313" key="2">
    <source>
        <dbReference type="EMBL" id="KRZ80367.1"/>
    </source>
</evidence>
<evidence type="ECO:0000256" key="1">
    <source>
        <dbReference type="SAM" id="MobiDB-lite"/>
    </source>
</evidence>
<organism evidence="2 3">
    <name type="scientific">Trichinella papuae</name>
    <dbReference type="NCBI Taxonomy" id="268474"/>
    <lineage>
        <taxon>Eukaryota</taxon>
        <taxon>Metazoa</taxon>
        <taxon>Ecdysozoa</taxon>
        <taxon>Nematoda</taxon>
        <taxon>Enoplea</taxon>
        <taxon>Dorylaimia</taxon>
        <taxon>Trichinellida</taxon>
        <taxon>Trichinellidae</taxon>
        <taxon>Trichinella</taxon>
    </lineage>
</organism>
<dbReference type="AlphaFoldDB" id="A0A0V1N8V2"/>
<protein>
    <submittedName>
        <fullName evidence="2">Uncharacterized protein</fullName>
    </submittedName>
</protein>
<evidence type="ECO:0000313" key="3">
    <source>
        <dbReference type="Proteomes" id="UP000054843"/>
    </source>
</evidence>
<dbReference type="Proteomes" id="UP000054843">
    <property type="component" value="Unassembled WGS sequence"/>
</dbReference>
<name>A0A0V1N8V2_9BILA</name>
<reference evidence="2 3" key="1">
    <citation type="submission" date="2015-01" db="EMBL/GenBank/DDBJ databases">
        <title>Evolution of Trichinella species and genotypes.</title>
        <authorList>
            <person name="Korhonen P.K."/>
            <person name="Edoardo P."/>
            <person name="Giuseppe L.R."/>
            <person name="Gasser R.B."/>
        </authorList>
    </citation>
    <scope>NUCLEOTIDE SEQUENCE [LARGE SCALE GENOMIC DNA]</scope>
    <source>
        <strain evidence="2">ISS1980</strain>
    </source>
</reference>
<sequence>MHKESAENNLVDILKFNPTVRETEEPLHNQNDRSVRRNRTPNRHSNPTITKKIRHQKHTITLFTLHSNVTLTSQPTNNSGLRCRFGLSGSSESGFNKKHEHSRTNLFLSYMINMMITWV</sequence>
<gene>
    <name evidence="2" type="ORF">T10_5116</name>
</gene>
<feature type="region of interest" description="Disordered" evidence="1">
    <location>
        <begin position="17"/>
        <end position="49"/>
    </location>
</feature>
<comment type="caution">
    <text evidence="2">The sequence shown here is derived from an EMBL/GenBank/DDBJ whole genome shotgun (WGS) entry which is preliminary data.</text>
</comment>
<accession>A0A0V1N8V2</accession>
<proteinExistence type="predicted"/>
<feature type="compositionally biased region" description="Basic and acidic residues" evidence="1">
    <location>
        <begin position="21"/>
        <end position="35"/>
    </location>
</feature>
<dbReference type="EMBL" id="JYDO01000003">
    <property type="protein sequence ID" value="KRZ80367.1"/>
    <property type="molecule type" value="Genomic_DNA"/>
</dbReference>
<keyword evidence="3" id="KW-1185">Reference proteome</keyword>